<dbReference type="PANTHER" id="PTHR31339">
    <property type="entry name" value="PECTIN LYASE-RELATED"/>
    <property type="match status" value="1"/>
</dbReference>
<gene>
    <name evidence="5" type="primary">pehX_5</name>
    <name evidence="5" type="ORF">BILFYP9_02714</name>
</gene>
<keyword evidence="2 4" id="KW-0378">Hydrolase</keyword>
<dbReference type="InterPro" id="IPR000743">
    <property type="entry name" value="Glyco_hydro_28"/>
</dbReference>
<evidence type="ECO:0000256" key="2">
    <source>
        <dbReference type="ARBA" id="ARBA00022801"/>
    </source>
</evidence>
<dbReference type="SUPFAM" id="SSF51126">
    <property type="entry name" value="Pectin lyase-like"/>
    <property type="match status" value="1"/>
</dbReference>
<dbReference type="Pfam" id="PF00295">
    <property type="entry name" value="Glyco_hydro_28"/>
    <property type="match status" value="1"/>
</dbReference>
<dbReference type="GO" id="GO:0005975">
    <property type="term" value="P:carbohydrate metabolic process"/>
    <property type="evidence" value="ECO:0007669"/>
    <property type="project" value="InterPro"/>
</dbReference>
<dbReference type="GO" id="GO:0004650">
    <property type="term" value="F:polygalacturonase activity"/>
    <property type="evidence" value="ECO:0007669"/>
    <property type="project" value="InterPro"/>
</dbReference>
<dbReference type="Gene3D" id="2.160.20.10">
    <property type="entry name" value="Single-stranded right-handed beta-helix, Pectin lyase-like"/>
    <property type="match status" value="1"/>
</dbReference>
<evidence type="ECO:0000256" key="3">
    <source>
        <dbReference type="ARBA" id="ARBA00023295"/>
    </source>
</evidence>
<reference evidence="5" key="1">
    <citation type="submission" date="2019-11" db="EMBL/GenBank/DDBJ databases">
        <authorList>
            <person name="Feng L."/>
        </authorList>
    </citation>
    <scope>NUCLEOTIDE SEQUENCE</scope>
    <source>
        <strain evidence="5">BintestinalisLFYP9</strain>
    </source>
</reference>
<dbReference type="GO" id="GO:0033917">
    <property type="term" value="F:exo-poly-alpha-galacturonosidase activity"/>
    <property type="evidence" value="ECO:0007669"/>
    <property type="project" value="UniProtKB-EC"/>
</dbReference>
<protein>
    <submittedName>
        <fullName evidence="5">Exo-poly-alpha-D-galacturonosidase</fullName>
        <ecNumber evidence="5">3.2.1.82</ecNumber>
    </submittedName>
</protein>
<evidence type="ECO:0000256" key="4">
    <source>
        <dbReference type="RuleBase" id="RU361169"/>
    </source>
</evidence>
<dbReference type="PANTHER" id="PTHR31339:SF9">
    <property type="entry name" value="PLASMIN AND FIBRONECTIN-BINDING PROTEIN A"/>
    <property type="match status" value="1"/>
</dbReference>
<accession>A0A6N2VM14</accession>
<keyword evidence="3 4" id="KW-0326">Glycosidase</keyword>
<sequence>MNTMKKEVFIRILAVWGLAVPALLPVFGQYATVNIDAPFPMEPIKEFIFPEKDFSIVQYGAVKGGKVCNTDAIAKTIDACNRAGGGRVLVPEGEWLTGPIHLKSNVKLYLAENAVLRFTDNPSDYLPSVMTSWEGMECYNYSPLIYAFECENIAITGKGMLKPKMDTWKVWFARPEAHMNALKELYTMASTDVPVEKREMAVDENHLRPHLIQFNRCRNILLDGFKIRESPFWTVHMYMCDGGIVRNLDVKAHGHNNDGIDLEMTRNFLVEDCTFDQGDDAVVIKAGRNRDAWRLNTPTENIVIRNCDIVEGHTLLGIGSEISGGIRNVYMHDCKVPQSVRRLFFVKTNHRRGAFVENIHMENIKAGHVQRVLEIDTDVLYQWKDLVPTYEERITRIDGIYMKNVTCTSADAIYELKGDARFPARNIVIEDVYVGEVKDFVKKVNYTENVVEKNVSYSVLNRTGDK</sequence>
<dbReference type="EMBL" id="CACRSU010000029">
    <property type="protein sequence ID" value="VYT31168.1"/>
    <property type="molecule type" value="Genomic_DNA"/>
</dbReference>
<dbReference type="InterPro" id="IPR012334">
    <property type="entry name" value="Pectin_lyas_fold"/>
</dbReference>
<dbReference type="EC" id="3.2.1.82" evidence="5"/>
<dbReference type="InterPro" id="IPR051801">
    <property type="entry name" value="GH28_Enzymes"/>
</dbReference>
<organism evidence="5">
    <name type="scientific">Bacteroides intestinalis</name>
    <dbReference type="NCBI Taxonomy" id="329854"/>
    <lineage>
        <taxon>Bacteria</taxon>
        <taxon>Pseudomonadati</taxon>
        <taxon>Bacteroidota</taxon>
        <taxon>Bacteroidia</taxon>
        <taxon>Bacteroidales</taxon>
        <taxon>Bacteroidaceae</taxon>
        <taxon>Bacteroides</taxon>
    </lineage>
</organism>
<name>A0A6N2VM14_9BACE</name>
<evidence type="ECO:0000313" key="5">
    <source>
        <dbReference type="EMBL" id="VYT31168.1"/>
    </source>
</evidence>
<proteinExistence type="inferred from homology"/>
<dbReference type="AlphaFoldDB" id="A0A6N2VM14"/>
<comment type="similarity">
    <text evidence="1 4">Belongs to the glycosyl hydrolase 28 family.</text>
</comment>
<evidence type="ECO:0000256" key="1">
    <source>
        <dbReference type="ARBA" id="ARBA00008834"/>
    </source>
</evidence>
<dbReference type="InterPro" id="IPR011050">
    <property type="entry name" value="Pectin_lyase_fold/virulence"/>
</dbReference>